<dbReference type="Proteomes" id="UP000799777">
    <property type="component" value="Unassembled WGS sequence"/>
</dbReference>
<dbReference type="AlphaFoldDB" id="A0A9P4H8X5"/>
<reference evidence="1" key="1">
    <citation type="journal article" date="2020" name="Stud. Mycol.">
        <title>101 Dothideomycetes genomes: a test case for predicting lifestyles and emergence of pathogens.</title>
        <authorList>
            <person name="Haridas S."/>
            <person name="Albert R."/>
            <person name="Binder M."/>
            <person name="Bloem J."/>
            <person name="Labutti K."/>
            <person name="Salamov A."/>
            <person name="Andreopoulos B."/>
            <person name="Baker S."/>
            <person name="Barry K."/>
            <person name="Bills G."/>
            <person name="Bluhm B."/>
            <person name="Cannon C."/>
            <person name="Castanera R."/>
            <person name="Culley D."/>
            <person name="Daum C."/>
            <person name="Ezra D."/>
            <person name="Gonzalez J."/>
            <person name="Henrissat B."/>
            <person name="Kuo A."/>
            <person name="Liang C."/>
            <person name="Lipzen A."/>
            <person name="Lutzoni F."/>
            <person name="Magnuson J."/>
            <person name="Mondo S."/>
            <person name="Nolan M."/>
            <person name="Ohm R."/>
            <person name="Pangilinan J."/>
            <person name="Park H.-J."/>
            <person name="Ramirez L."/>
            <person name="Alfaro M."/>
            <person name="Sun H."/>
            <person name="Tritt A."/>
            <person name="Yoshinaga Y."/>
            <person name="Zwiers L.-H."/>
            <person name="Turgeon B."/>
            <person name="Goodwin S."/>
            <person name="Spatafora J."/>
            <person name="Crous P."/>
            <person name="Grigoriev I."/>
        </authorList>
    </citation>
    <scope>NUCLEOTIDE SEQUENCE</scope>
    <source>
        <strain evidence="1">CBS 110217</strain>
    </source>
</reference>
<sequence length="1023" mass="114258">MSIFSATNENYAALANVKFDFSLVKMEAPFEFSGIASALSARRKVEAEEGPAHKTARRLGALFEDLVPSTPKLISACGLRISEIINTSGVNDVGTDKHGPFEPYVGADGTTLWAAATSGIPAIAVYLLGCLLTRAWDAKTATSIWVQLVAARQDRIKEEVQNNRSIFTSSVVGACQDITRKDLALWDHSIRAWFRRADKAKEWSEDQLALVRKNIVLPVSGGSSTYDDVMNVWKRSMLTVEHFLAGKPQEITDGSVLLAFSAWHLYPDLVVLGAHTIKVSFKDKLVPSTAVGTVGATGLNVPEREGIQWSLALSHLQYYGDPVVVASDQDYSRVTFSQLQIVALGSLLGAWKISFRDYLSVAEWFTILGYRIGMSEEARDDQESSDFGWLLQFVVAARRILASRGQEHEQNLRLLKHGSRRAKKFLSDLNCSPSPFFGLLDTLTIHGLQQDLDVDSGIAYLRAIADNLGLQQGDAIICYAHDALHYNVASSVECYELATVQSSDTQTHARWICRRKRSAHDAIHEPSRYESYAPVNRMKSVSEQGEACNIYATGPHYDSHSGSFTWSNAPSIYSQSTTYNGNDEMDVHTEVESEDRFDSIVGNWRLGLFLHCRRRKPLDLLPSYKDRIRFLGTQTASSSAGMRNFKDKAMVSERLKDYLCSLMQVSEPHWKQTPLQAPGVSIISSAHKFHPTFSMSVYALASASRIYDHLDQATISLKLIKMTLHNAAWARCLLTRWQPEAPKLTSTFNQTPLLTHLQPPLPDRHETFSCIAFFDTGTVDFNPTEFKHSFALCSEDTIYVPAIILSDPFTQVAEYEMKSILGNIGRQGLSILVPPFEPRVRKPSDSYNLITHAAYDFKREDNFRGTSLHLSFTDWTFPLAAEGSRMIDHDAQIVEAVISVRDRGQWVADIDILEVDFQDMVRFDPLTSCNGIHDEDYDFDYTSIDSWEELLDEPPGVGIFRAHGNWAARLAAVSVLSRSGSGGHNFGLFGPEPFCLKCLENKFEAPTWNMSEYESTLPSFCID</sequence>
<keyword evidence="2" id="KW-1185">Reference proteome</keyword>
<accession>A0A9P4H8X5</accession>
<comment type="caution">
    <text evidence="1">The sequence shown here is derived from an EMBL/GenBank/DDBJ whole genome shotgun (WGS) entry which is preliminary data.</text>
</comment>
<proteinExistence type="predicted"/>
<dbReference type="OrthoDB" id="5354164at2759"/>
<organism evidence="1 2">
    <name type="scientific">Setomelanomma holmii</name>
    <dbReference type="NCBI Taxonomy" id="210430"/>
    <lineage>
        <taxon>Eukaryota</taxon>
        <taxon>Fungi</taxon>
        <taxon>Dikarya</taxon>
        <taxon>Ascomycota</taxon>
        <taxon>Pezizomycotina</taxon>
        <taxon>Dothideomycetes</taxon>
        <taxon>Pleosporomycetidae</taxon>
        <taxon>Pleosporales</taxon>
        <taxon>Pleosporineae</taxon>
        <taxon>Phaeosphaeriaceae</taxon>
        <taxon>Setomelanomma</taxon>
    </lineage>
</organism>
<dbReference type="EMBL" id="ML978203">
    <property type="protein sequence ID" value="KAF2029210.1"/>
    <property type="molecule type" value="Genomic_DNA"/>
</dbReference>
<protein>
    <submittedName>
        <fullName evidence="1">Uncharacterized protein</fullName>
    </submittedName>
</protein>
<evidence type="ECO:0000313" key="1">
    <source>
        <dbReference type="EMBL" id="KAF2029210.1"/>
    </source>
</evidence>
<evidence type="ECO:0000313" key="2">
    <source>
        <dbReference type="Proteomes" id="UP000799777"/>
    </source>
</evidence>
<gene>
    <name evidence="1" type="ORF">EK21DRAFT_68043</name>
</gene>
<name>A0A9P4H8X5_9PLEO</name>